<evidence type="ECO:0008006" key="3">
    <source>
        <dbReference type="Google" id="ProtNLM"/>
    </source>
</evidence>
<accession>A0A8S1ANV2</accession>
<evidence type="ECO:0000313" key="2">
    <source>
        <dbReference type="Proteomes" id="UP000494106"/>
    </source>
</evidence>
<dbReference type="AlphaFoldDB" id="A0A8S1ANV2"/>
<keyword evidence="2" id="KW-1185">Reference proteome</keyword>
<dbReference type="OrthoDB" id="425681at2759"/>
<reference evidence="1 2" key="1">
    <citation type="submission" date="2020-04" db="EMBL/GenBank/DDBJ databases">
        <authorList>
            <person name="Wallbank WR R."/>
            <person name="Pardo Diaz C."/>
            <person name="Kozak K."/>
            <person name="Martin S."/>
            <person name="Jiggins C."/>
            <person name="Moest M."/>
            <person name="Warren A I."/>
            <person name="Byers J.R.P. K."/>
            <person name="Montejo-Kovacevich G."/>
            <person name="Yen C E."/>
        </authorList>
    </citation>
    <scope>NUCLEOTIDE SEQUENCE [LARGE SCALE GENOMIC DNA]</scope>
</reference>
<organism evidence="1 2">
    <name type="scientific">Arctia plantaginis</name>
    <name type="common">Wood tiger moth</name>
    <name type="synonym">Phalaena plantaginis</name>
    <dbReference type="NCBI Taxonomy" id="874455"/>
    <lineage>
        <taxon>Eukaryota</taxon>
        <taxon>Metazoa</taxon>
        <taxon>Ecdysozoa</taxon>
        <taxon>Arthropoda</taxon>
        <taxon>Hexapoda</taxon>
        <taxon>Insecta</taxon>
        <taxon>Pterygota</taxon>
        <taxon>Neoptera</taxon>
        <taxon>Endopterygota</taxon>
        <taxon>Lepidoptera</taxon>
        <taxon>Glossata</taxon>
        <taxon>Ditrysia</taxon>
        <taxon>Noctuoidea</taxon>
        <taxon>Erebidae</taxon>
        <taxon>Arctiinae</taxon>
        <taxon>Arctia</taxon>
    </lineage>
</organism>
<dbReference type="Proteomes" id="UP000494106">
    <property type="component" value="Unassembled WGS sequence"/>
</dbReference>
<protein>
    <recommendedName>
        <fullName evidence="3">Reverse transcriptase domain-containing protein</fullName>
    </recommendedName>
</protein>
<name>A0A8S1ANV2_ARCPL</name>
<dbReference type="PANTHER" id="PTHR19446">
    <property type="entry name" value="REVERSE TRANSCRIPTASES"/>
    <property type="match status" value="1"/>
</dbReference>
<evidence type="ECO:0000313" key="1">
    <source>
        <dbReference type="EMBL" id="CAB3246558.1"/>
    </source>
</evidence>
<proteinExistence type="predicted"/>
<gene>
    <name evidence="1" type="ORF">APLA_LOCUS10894</name>
</gene>
<dbReference type="EMBL" id="CADEBC010000526">
    <property type="protein sequence ID" value="CAB3246558.1"/>
    <property type="molecule type" value="Genomic_DNA"/>
</dbReference>
<comment type="caution">
    <text evidence="1">The sequence shown here is derived from an EMBL/GenBank/DDBJ whole genome shotgun (WGS) entry which is preliminary data.</text>
</comment>
<sequence length="169" mass="18880">MVLFMMMPESPLYLMKTGNMGHNSVGESWYGTNGLTQAVGSDGIPVQLLKYDGSDLQEEIVPDSFTVSNIYTLYKGKGNRAECNSYMGILLLSAPGKVFARVLLNLLKFSENTLPDTQFGFRPNRGTCEAIFSIRQLQENCKEQSQPLVLCFVNLEKAFDSVPREARLH</sequence>